<organism evidence="1 2">
    <name type="scientific">Aphis craccivora</name>
    <name type="common">Cowpea aphid</name>
    <dbReference type="NCBI Taxonomy" id="307492"/>
    <lineage>
        <taxon>Eukaryota</taxon>
        <taxon>Metazoa</taxon>
        <taxon>Ecdysozoa</taxon>
        <taxon>Arthropoda</taxon>
        <taxon>Hexapoda</taxon>
        <taxon>Insecta</taxon>
        <taxon>Pterygota</taxon>
        <taxon>Neoptera</taxon>
        <taxon>Paraneoptera</taxon>
        <taxon>Hemiptera</taxon>
        <taxon>Sternorrhyncha</taxon>
        <taxon>Aphidomorpha</taxon>
        <taxon>Aphidoidea</taxon>
        <taxon>Aphididae</taxon>
        <taxon>Aphidini</taxon>
        <taxon>Aphis</taxon>
        <taxon>Aphis</taxon>
    </lineage>
</organism>
<reference evidence="1 2" key="1">
    <citation type="submission" date="2019-08" db="EMBL/GenBank/DDBJ databases">
        <title>Whole genome of Aphis craccivora.</title>
        <authorList>
            <person name="Voronova N.V."/>
            <person name="Shulinski R.S."/>
            <person name="Bandarenka Y.V."/>
            <person name="Zhorov D.G."/>
            <person name="Warner D."/>
        </authorList>
    </citation>
    <scope>NUCLEOTIDE SEQUENCE [LARGE SCALE GENOMIC DNA]</scope>
    <source>
        <strain evidence="1">180601</strain>
        <tissue evidence="1">Whole Body</tissue>
    </source>
</reference>
<gene>
    <name evidence="1" type="ORF">FWK35_00000173</name>
</gene>
<name>A0A6G0ZPW8_APHCR</name>
<protein>
    <submittedName>
        <fullName evidence="1">Zinc finger MYM-type protein 1-like</fullName>
    </submittedName>
</protein>
<comment type="caution">
    <text evidence="1">The sequence shown here is derived from an EMBL/GenBank/DDBJ whole genome shotgun (WGS) entry which is preliminary data.</text>
</comment>
<proteinExistence type="predicted"/>
<evidence type="ECO:0000313" key="2">
    <source>
        <dbReference type="Proteomes" id="UP000478052"/>
    </source>
</evidence>
<dbReference type="AlphaFoldDB" id="A0A6G0ZPW8"/>
<keyword evidence="2" id="KW-1185">Reference proteome</keyword>
<evidence type="ECO:0000313" key="1">
    <source>
        <dbReference type="EMBL" id="KAF0773579.1"/>
    </source>
</evidence>
<dbReference type="Proteomes" id="UP000478052">
    <property type="component" value="Unassembled WGS sequence"/>
</dbReference>
<sequence>MFISKAINKNNNLGEVYPYIDIALRIILYTPATNYSGERSFSPLKRINDERREIEYINYFQYKIRNNKTIIDYKDIIEDFANKPSKKKL</sequence>
<accession>A0A6G0ZPW8</accession>
<dbReference type="EMBL" id="VUJU01000047">
    <property type="protein sequence ID" value="KAF0773579.1"/>
    <property type="molecule type" value="Genomic_DNA"/>
</dbReference>